<dbReference type="Pfam" id="PF02073">
    <property type="entry name" value="Peptidase_M29"/>
    <property type="match status" value="1"/>
</dbReference>
<name>A0A6M1RUM2_9BACT</name>
<evidence type="ECO:0000256" key="4">
    <source>
        <dbReference type="ARBA" id="ARBA00008236"/>
    </source>
</evidence>
<evidence type="ECO:0000256" key="7">
    <source>
        <dbReference type="ARBA" id="ARBA00022723"/>
    </source>
</evidence>
<dbReference type="GO" id="GO:0008237">
    <property type="term" value="F:metallopeptidase activity"/>
    <property type="evidence" value="ECO:0007669"/>
    <property type="project" value="UniProtKB-KW"/>
</dbReference>
<evidence type="ECO:0000313" key="10">
    <source>
        <dbReference type="EMBL" id="NGO38452.1"/>
    </source>
</evidence>
<comment type="cofactor">
    <cofactor evidence="1">
        <name>Co(2+)</name>
        <dbReference type="ChEBI" id="CHEBI:48828"/>
    </cofactor>
</comment>
<reference evidence="10 11" key="1">
    <citation type="submission" date="2020-02" db="EMBL/GenBank/DDBJ databases">
        <title>Draft genome sequence of Limisphaera ngatamarikiensis NGM72.4T, a thermophilic Verrucomicrobia grouped in subdivision 3.</title>
        <authorList>
            <person name="Carere C.R."/>
            <person name="Steen J."/>
            <person name="Hugenholtz P."/>
            <person name="Stott M.B."/>
        </authorList>
    </citation>
    <scope>NUCLEOTIDE SEQUENCE [LARGE SCALE GENOMIC DNA]</scope>
    <source>
        <strain evidence="10 11">NGM72.4</strain>
    </source>
</reference>
<evidence type="ECO:0000256" key="2">
    <source>
        <dbReference type="ARBA" id="ARBA00001946"/>
    </source>
</evidence>
<dbReference type="GO" id="GO:0004177">
    <property type="term" value="F:aminopeptidase activity"/>
    <property type="evidence" value="ECO:0007669"/>
    <property type="project" value="UniProtKB-KW"/>
</dbReference>
<dbReference type="SUPFAM" id="SSF144052">
    <property type="entry name" value="Thermophilic metalloprotease-like"/>
    <property type="match status" value="1"/>
</dbReference>
<comment type="similarity">
    <text evidence="4">Belongs to the peptidase M29 family.</text>
</comment>
<proteinExistence type="inferred from homology"/>
<dbReference type="AlphaFoldDB" id="A0A6M1RUM2"/>
<keyword evidence="5 10" id="KW-0031">Aminopeptidase</keyword>
<keyword evidence="11" id="KW-1185">Reference proteome</keyword>
<evidence type="ECO:0000256" key="1">
    <source>
        <dbReference type="ARBA" id="ARBA00001941"/>
    </source>
</evidence>
<protein>
    <submittedName>
        <fullName evidence="10">Aminopeptidase</fullName>
    </submittedName>
</protein>
<evidence type="ECO:0000256" key="6">
    <source>
        <dbReference type="ARBA" id="ARBA00022670"/>
    </source>
</evidence>
<keyword evidence="9" id="KW-0482">Metalloprotease</keyword>
<gene>
    <name evidence="10" type="ORF">G4L39_03440</name>
</gene>
<evidence type="ECO:0000313" key="11">
    <source>
        <dbReference type="Proteomes" id="UP000477311"/>
    </source>
</evidence>
<dbReference type="InterPro" id="IPR052170">
    <property type="entry name" value="M29_Exopeptidase"/>
</dbReference>
<dbReference type="PANTHER" id="PTHR34448">
    <property type="entry name" value="AMINOPEPTIDASE"/>
    <property type="match status" value="1"/>
</dbReference>
<sequence>MQDPRYTQLAELVVNYSVAVKRGDPVLIDVTDVPDPMTVELMRAVRRAGGIPIVETRHSRVTREILRETDPRHAALVRDLELARMKKMKAYIAIRGADNMNETSDVPPDRMALYARITRPVLNWRVNKTRWCVLRWPTPSMAQSAGMSTEAFEDFFFRVCTLDYRKMARAMVPLWKRMQRADRVHIKGPGTDLTFSIKGIGAQMCNGLRNIPDGEVFSCPVRNSVNGVIQFNTPTLYAGTRFENVRLVFRNGRIVEATANNTERLNQILDTDPGARYTGEFSLGFNPHILQPMCDILFDEKIAGSLHLTPGQAYEACDNGNRSAIHWDMVLIQRPEYGGGEVWFDGELIRKDGRFVPRDLQGLNPERLL</sequence>
<evidence type="ECO:0000256" key="9">
    <source>
        <dbReference type="ARBA" id="ARBA00023049"/>
    </source>
</evidence>
<dbReference type="PANTHER" id="PTHR34448:SF1">
    <property type="entry name" value="BLL6088 PROTEIN"/>
    <property type="match status" value="1"/>
</dbReference>
<comment type="caution">
    <text evidence="10">The sequence shown here is derived from an EMBL/GenBank/DDBJ whole genome shotgun (WGS) entry which is preliminary data.</text>
</comment>
<dbReference type="InterPro" id="IPR035097">
    <property type="entry name" value="M29_N-terminal"/>
</dbReference>
<dbReference type="Proteomes" id="UP000477311">
    <property type="component" value="Unassembled WGS sequence"/>
</dbReference>
<dbReference type="InterPro" id="IPR000787">
    <property type="entry name" value="Peptidase_M29"/>
</dbReference>
<dbReference type="Gene3D" id="3.40.1830.10">
    <property type="entry name" value="Thermophilic metalloprotease (M29)"/>
    <property type="match status" value="1"/>
</dbReference>
<evidence type="ECO:0000256" key="3">
    <source>
        <dbReference type="ARBA" id="ARBA00001947"/>
    </source>
</evidence>
<dbReference type="GO" id="GO:0006508">
    <property type="term" value="P:proteolysis"/>
    <property type="evidence" value="ECO:0007669"/>
    <property type="project" value="UniProtKB-KW"/>
</dbReference>
<comment type="cofactor">
    <cofactor evidence="3">
        <name>Zn(2+)</name>
        <dbReference type="ChEBI" id="CHEBI:29105"/>
    </cofactor>
</comment>
<dbReference type="EMBL" id="JAAKYA010000017">
    <property type="protein sequence ID" value="NGO38452.1"/>
    <property type="molecule type" value="Genomic_DNA"/>
</dbReference>
<dbReference type="RefSeq" id="WP_165105935.1">
    <property type="nucleotide sequence ID" value="NZ_JAAKYA010000017.1"/>
</dbReference>
<evidence type="ECO:0000256" key="5">
    <source>
        <dbReference type="ARBA" id="ARBA00022438"/>
    </source>
</evidence>
<evidence type="ECO:0000256" key="8">
    <source>
        <dbReference type="ARBA" id="ARBA00022801"/>
    </source>
</evidence>
<keyword evidence="8" id="KW-0378">Hydrolase</keyword>
<keyword evidence="6" id="KW-0645">Protease</keyword>
<keyword evidence="7" id="KW-0479">Metal-binding</keyword>
<dbReference type="GO" id="GO:0046872">
    <property type="term" value="F:metal ion binding"/>
    <property type="evidence" value="ECO:0007669"/>
    <property type="project" value="UniProtKB-KW"/>
</dbReference>
<accession>A0A6M1RUM2</accession>
<comment type="cofactor">
    <cofactor evidence="2">
        <name>Mg(2+)</name>
        <dbReference type="ChEBI" id="CHEBI:18420"/>
    </cofactor>
</comment>
<organism evidence="10 11">
    <name type="scientific">Limisphaera ngatamarikiensis</name>
    <dbReference type="NCBI Taxonomy" id="1324935"/>
    <lineage>
        <taxon>Bacteria</taxon>
        <taxon>Pseudomonadati</taxon>
        <taxon>Verrucomicrobiota</taxon>
        <taxon>Verrucomicrobiia</taxon>
        <taxon>Limisphaerales</taxon>
        <taxon>Limisphaeraceae</taxon>
        <taxon>Limisphaera</taxon>
    </lineage>
</organism>